<comment type="caution">
    <text evidence="2">The sequence shown here is derived from an EMBL/GenBank/DDBJ whole genome shotgun (WGS) entry which is preliminary data.</text>
</comment>
<keyword evidence="1" id="KW-0812">Transmembrane</keyword>
<proteinExistence type="predicted"/>
<keyword evidence="1" id="KW-0472">Membrane</keyword>
<gene>
    <name evidence="2" type="ORF">Taro_051502</name>
</gene>
<organism evidence="2 3">
    <name type="scientific">Colocasia esculenta</name>
    <name type="common">Wild taro</name>
    <name type="synonym">Arum esculentum</name>
    <dbReference type="NCBI Taxonomy" id="4460"/>
    <lineage>
        <taxon>Eukaryota</taxon>
        <taxon>Viridiplantae</taxon>
        <taxon>Streptophyta</taxon>
        <taxon>Embryophyta</taxon>
        <taxon>Tracheophyta</taxon>
        <taxon>Spermatophyta</taxon>
        <taxon>Magnoliopsida</taxon>
        <taxon>Liliopsida</taxon>
        <taxon>Araceae</taxon>
        <taxon>Aroideae</taxon>
        <taxon>Colocasieae</taxon>
        <taxon>Colocasia</taxon>
    </lineage>
</organism>
<accession>A0A843XG42</accession>
<evidence type="ECO:0000313" key="3">
    <source>
        <dbReference type="Proteomes" id="UP000652761"/>
    </source>
</evidence>
<evidence type="ECO:0000313" key="2">
    <source>
        <dbReference type="EMBL" id="MQM18508.1"/>
    </source>
</evidence>
<feature type="transmembrane region" description="Helical" evidence="1">
    <location>
        <begin position="6"/>
        <end position="27"/>
    </location>
</feature>
<name>A0A843XG42_COLES</name>
<evidence type="ECO:0000256" key="1">
    <source>
        <dbReference type="SAM" id="Phobius"/>
    </source>
</evidence>
<keyword evidence="1" id="KW-1133">Transmembrane helix</keyword>
<dbReference type="Proteomes" id="UP000652761">
    <property type="component" value="Unassembled WGS sequence"/>
</dbReference>
<feature type="transmembrane region" description="Helical" evidence="1">
    <location>
        <begin position="39"/>
        <end position="66"/>
    </location>
</feature>
<keyword evidence="3" id="KW-1185">Reference proteome</keyword>
<feature type="non-terminal residue" evidence="2">
    <location>
        <position position="1"/>
    </location>
</feature>
<dbReference type="EMBL" id="NMUH01008244">
    <property type="protein sequence ID" value="MQM18508.1"/>
    <property type="molecule type" value="Genomic_DNA"/>
</dbReference>
<dbReference type="AlphaFoldDB" id="A0A843XG42"/>
<feature type="transmembrane region" description="Helical" evidence="1">
    <location>
        <begin position="86"/>
        <end position="109"/>
    </location>
</feature>
<protein>
    <submittedName>
        <fullName evidence="2">Uncharacterized protein</fullName>
    </submittedName>
</protein>
<sequence>MAPGAVTMEVVCVIFLDTLTPMFELYIRRRERRQWAATRVCGCAVACSALMVGGVVLVGLYYSLALLRGCGAAVGPLVRDCETEMWFLYCVVRVIVVLWWYLVVVGHAYDRAHERPGMLKVDNLALTTLYPYTLTDLEENDHRIAK</sequence>
<reference evidence="2" key="1">
    <citation type="submission" date="2017-07" db="EMBL/GenBank/DDBJ databases">
        <title>Taro Niue Genome Assembly and Annotation.</title>
        <authorList>
            <person name="Atibalentja N."/>
            <person name="Keating K."/>
            <person name="Fields C.J."/>
        </authorList>
    </citation>
    <scope>NUCLEOTIDE SEQUENCE</scope>
    <source>
        <strain evidence="2">Niue_2</strain>
        <tissue evidence="2">Leaf</tissue>
    </source>
</reference>